<reference evidence="4" key="1">
    <citation type="submission" date="2022-09" db="EMBL/GenBank/DDBJ databases">
        <title>Rhodovastum sp. nov. RN2-1 isolated from soil in Seongnam, South Korea.</title>
        <authorList>
            <person name="Le N.T."/>
        </authorList>
    </citation>
    <scope>NUCLEOTIDE SEQUENCE</scope>
    <source>
        <strain evidence="4">RN2-1</strain>
    </source>
</reference>
<dbReference type="AlphaFoldDB" id="A0AA41YUA8"/>
<dbReference type="PANTHER" id="PTHR10272">
    <property type="entry name" value="PLATELET-ACTIVATING FACTOR ACETYLHYDROLASE"/>
    <property type="match status" value="1"/>
</dbReference>
<evidence type="ECO:0000256" key="3">
    <source>
        <dbReference type="ARBA" id="ARBA00023098"/>
    </source>
</evidence>
<dbReference type="PANTHER" id="PTHR10272:SF13">
    <property type="entry name" value="POLY(ETHYLENE TEREPHTHALATE) HYDROLASE"/>
    <property type="match status" value="1"/>
</dbReference>
<evidence type="ECO:0000256" key="1">
    <source>
        <dbReference type="ARBA" id="ARBA00022801"/>
    </source>
</evidence>
<dbReference type="EMBL" id="JAPDNT010000021">
    <property type="protein sequence ID" value="MCW3476620.1"/>
    <property type="molecule type" value="Genomic_DNA"/>
</dbReference>
<gene>
    <name evidence="4" type="ORF">OL599_18820</name>
</gene>
<dbReference type="Gene3D" id="3.40.50.1820">
    <property type="entry name" value="alpha/beta hydrolase"/>
    <property type="match status" value="1"/>
</dbReference>
<keyword evidence="5" id="KW-1185">Reference proteome</keyword>
<dbReference type="RefSeq" id="WP_264715431.1">
    <property type="nucleotide sequence ID" value="NZ_JAPDNT010000021.1"/>
</dbReference>
<accession>A0AA41YUA8</accession>
<reference evidence="4" key="2">
    <citation type="submission" date="2022-10" db="EMBL/GenBank/DDBJ databases">
        <authorList>
            <person name="Trinh H.N."/>
        </authorList>
    </citation>
    <scope>NUCLEOTIDE SEQUENCE</scope>
    <source>
        <strain evidence="4">RN2-1</strain>
    </source>
</reference>
<protein>
    <submittedName>
        <fullName evidence="4">Acetylhydrolase</fullName>
    </submittedName>
</protein>
<evidence type="ECO:0000313" key="5">
    <source>
        <dbReference type="Proteomes" id="UP001165679"/>
    </source>
</evidence>
<name>A0AA41YUA8_9PROT</name>
<keyword evidence="2" id="KW-0442">Lipid degradation</keyword>
<organism evidence="4 5">
    <name type="scientific">Limobrevibacterium gyesilva</name>
    <dbReference type="NCBI Taxonomy" id="2991712"/>
    <lineage>
        <taxon>Bacteria</taxon>
        <taxon>Pseudomonadati</taxon>
        <taxon>Pseudomonadota</taxon>
        <taxon>Alphaproteobacteria</taxon>
        <taxon>Acetobacterales</taxon>
        <taxon>Acetobacteraceae</taxon>
        <taxon>Limobrevibacterium</taxon>
    </lineage>
</organism>
<dbReference type="SUPFAM" id="SSF53474">
    <property type="entry name" value="alpha/beta-Hydrolases"/>
    <property type="match status" value="1"/>
</dbReference>
<dbReference type="GO" id="GO:0016042">
    <property type="term" value="P:lipid catabolic process"/>
    <property type="evidence" value="ECO:0007669"/>
    <property type="project" value="UniProtKB-KW"/>
</dbReference>
<proteinExistence type="predicted"/>
<dbReference type="Proteomes" id="UP001165679">
    <property type="component" value="Unassembled WGS sequence"/>
</dbReference>
<keyword evidence="1" id="KW-0378">Hydrolase</keyword>
<evidence type="ECO:0000313" key="4">
    <source>
        <dbReference type="EMBL" id="MCW3476620.1"/>
    </source>
</evidence>
<dbReference type="Pfam" id="PF03403">
    <property type="entry name" value="PAF-AH_p_II"/>
    <property type="match status" value="1"/>
</dbReference>
<sequence>MDTGFTRRGVIGSLPWLALARAARAEAADLLQEWRDPARGRTIPVRIRLPDTMPTPGAPAPVAILSHGLGGSRDGLAYLGIALAQAGFVVVHLQHHGSDSGVLRSGAGPAVAMALSVLDVRNALDRLYDVAFALDELARQPAWRGRLDLARAAIAGHSFGAWTVTHMLGEALPGVALLGEGRPLALPDRRLAAGIALSPVPPLLLPARSAFARVSAPILHVTGTRDSGVVDAATPEDRTIPFHTIAAPGVLAVLAGATHASFAGEPAAGARWNEPTYHERTARLAVLFLRAVLWHDMAAASLLQRGAMLAPGDRIETKGRLAGA</sequence>
<comment type="caution">
    <text evidence="4">The sequence shown here is derived from an EMBL/GenBank/DDBJ whole genome shotgun (WGS) entry which is preliminary data.</text>
</comment>
<keyword evidence="3" id="KW-0443">Lipid metabolism</keyword>
<dbReference type="GO" id="GO:0003847">
    <property type="term" value="F:1-alkyl-2-acetylglycerophosphocholine esterase activity"/>
    <property type="evidence" value="ECO:0007669"/>
    <property type="project" value="TreeGrafter"/>
</dbReference>
<evidence type="ECO:0000256" key="2">
    <source>
        <dbReference type="ARBA" id="ARBA00022963"/>
    </source>
</evidence>
<dbReference type="InterPro" id="IPR029058">
    <property type="entry name" value="AB_hydrolase_fold"/>
</dbReference>